<dbReference type="Pfam" id="PF13369">
    <property type="entry name" value="Transglut_core2"/>
    <property type="match status" value="1"/>
</dbReference>
<evidence type="ECO:0000313" key="3">
    <source>
        <dbReference type="EMBL" id="MDR6216267.1"/>
    </source>
</evidence>
<dbReference type="EMBL" id="JAVIZX010000001">
    <property type="protein sequence ID" value="MDR6216267.1"/>
    <property type="molecule type" value="Genomic_DNA"/>
</dbReference>
<evidence type="ECO:0000256" key="1">
    <source>
        <dbReference type="ARBA" id="ARBA00007100"/>
    </source>
</evidence>
<accession>A0ABU1IGD0</accession>
<dbReference type="Pfam" id="PF13371">
    <property type="entry name" value="TPR_9"/>
    <property type="match status" value="1"/>
</dbReference>
<dbReference type="PANTHER" id="PTHR31350">
    <property type="entry name" value="SI:DKEY-261L7.2"/>
    <property type="match status" value="1"/>
</dbReference>
<evidence type="ECO:0000259" key="2">
    <source>
        <dbReference type="Pfam" id="PF13369"/>
    </source>
</evidence>
<proteinExistence type="inferred from homology"/>
<dbReference type="Proteomes" id="UP001267710">
    <property type="component" value="Unassembled WGS sequence"/>
</dbReference>
<evidence type="ECO:0000313" key="4">
    <source>
        <dbReference type="Proteomes" id="UP001267710"/>
    </source>
</evidence>
<comment type="caution">
    <text evidence="3">The sequence shown here is derived from an EMBL/GenBank/DDBJ whole genome shotgun (WGS) entry which is preliminary data.</text>
</comment>
<dbReference type="InterPro" id="IPR032698">
    <property type="entry name" value="SirB1_N"/>
</dbReference>
<feature type="domain" description="Protein SirB1 N-terminal" evidence="2">
    <location>
        <begin position="64"/>
        <end position="220"/>
    </location>
</feature>
<name>A0ABU1IGD0_9BURK</name>
<reference evidence="3 4" key="1">
    <citation type="submission" date="2023-08" db="EMBL/GenBank/DDBJ databases">
        <title>Functional and genomic diversity of the sorghum phyllosphere microbiome.</title>
        <authorList>
            <person name="Shade A."/>
        </authorList>
    </citation>
    <scope>NUCLEOTIDE SEQUENCE [LARGE SCALE GENOMIC DNA]</scope>
    <source>
        <strain evidence="3 4">SORGH_AS_0335</strain>
    </source>
</reference>
<dbReference type="InterPro" id="IPR011990">
    <property type="entry name" value="TPR-like_helical_dom_sf"/>
</dbReference>
<gene>
    <name evidence="3" type="ORF">QE399_003956</name>
</gene>
<organism evidence="3 4">
    <name type="scientific">Paracidovorax wautersii</name>
    <dbReference type="NCBI Taxonomy" id="1177982"/>
    <lineage>
        <taxon>Bacteria</taxon>
        <taxon>Pseudomonadati</taxon>
        <taxon>Pseudomonadota</taxon>
        <taxon>Betaproteobacteria</taxon>
        <taxon>Burkholderiales</taxon>
        <taxon>Comamonadaceae</taxon>
        <taxon>Paracidovorax</taxon>
    </lineage>
</organism>
<keyword evidence="4" id="KW-1185">Reference proteome</keyword>
<protein>
    <submittedName>
        <fullName evidence="3">Regulator of sirC expression with transglutaminase-like and TPR domain</fullName>
    </submittedName>
</protein>
<comment type="similarity">
    <text evidence="1">Belongs to the UPF0162 family.</text>
</comment>
<sequence length="302" mass="33574">MTLPGRWPGFTRLPRHPSMPLSYSVPTPLEYFAALVQGDEPLPLLEAAAAIAHDDYPELDVQQLLGDVDQLQARLRRRLPTDASSLQRLRSLNQFFFGDLGFGGNLNNYYDTDNSYLNAVLRTRRGLPISLAILWLELAQGIGLKAHGVSFPGHFLIKVLLPKGQVVIDPLTGQSLSREELSERLEPFQRTQGLVGDYDVPLGLYLQAAPARDILARMLRNLKEIHRAQQDGPRLIGVLDRLIILSPDAWAEWRDRGLTHAEQGHTAAAVADLETYLAGAEDAPDTEAVAQRVRQLRLARGE</sequence>
<dbReference type="SUPFAM" id="SSF48452">
    <property type="entry name" value="TPR-like"/>
    <property type="match status" value="1"/>
</dbReference>
<dbReference type="PANTHER" id="PTHR31350:SF21">
    <property type="entry name" value="F-BOX ONLY PROTEIN 21"/>
    <property type="match status" value="1"/>
</dbReference>